<reference evidence="1" key="1">
    <citation type="submission" date="2021-01" db="EMBL/GenBank/DDBJ databases">
        <title>Whole genome shotgun sequence of Rugosimonospora africana NBRC 104875.</title>
        <authorList>
            <person name="Komaki H."/>
            <person name="Tamura T."/>
        </authorList>
    </citation>
    <scope>NUCLEOTIDE SEQUENCE</scope>
    <source>
        <strain evidence="1">NBRC 104875</strain>
    </source>
</reference>
<name>A0A8J3VNG3_9ACTN</name>
<dbReference type="EMBL" id="BONZ01000012">
    <property type="protein sequence ID" value="GIH12940.1"/>
    <property type="molecule type" value="Genomic_DNA"/>
</dbReference>
<protein>
    <submittedName>
        <fullName evidence="1">TolB-like translocation protein signal peptide</fullName>
    </submittedName>
</protein>
<dbReference type="InterPro" id="IPR011042">
    <property type="entry name" value="6-blade_b-propeller_TolB-like"/>
</dbReference>
<evidence type="ECO:0000313" key="1">
    <source>
        <dbReference type="EMBL" id="GIH12940.1"/>
    </source>
</evidence>
<dbReference type="SUPFAM" id="SSF82171">
    <property type="entry name" value="DPP6 N-terminal domain-like"/>
    <property type="match status" value="1"/>
</dbReference>
<sequence>MTRLRLAMLAAITVLAVGAATGYVVYAHGQRASAAAKQPKTPTIGLSAVSAGPRLVFRSTALGSGYGHVAVVPLTDPDGPRAITPASCDRVYASDSSALCLVADRGLVTTYQARMLDAGWQINRESPLPGLPSRARLSPDGSLDVTTTFVYGDSYTNPGQFSTRTLIGRSSGAQIADLEQFTLVIDGRKVTATDRNFWGVTFADDDTFYATAATGGHTWLVRGSIAQRRLTSIREDVECPSLSPDKTRIAFKKHGNLPPGQWRLAVYDLRTGVETLLAERRSVDDQVEWLDDSQVLYGMPRTGAASATEDVWTVPADGSGSPRVFVHDAWSPSVVR</sequence>
<evidence type="ECO:0000313" key="2">
    <source>
        <dbReference type="Proteomes" id="UP000642748"/>
    </source>
</evidence>
<keyword evidence="2" id="KW-1185">Reference proteome</keyword>
<proteinExistence type="predicted"/>
<dbReference type="Proteomes" id="UP000642748">
    <property type="component" value="Unassembled WGS sequence"/>
</dbReference>
<dbReference type="AlphaFoldDB" id="A0A8J3VNG3"/>
<dbReference type="Gene3D" id="2.120.10.30">
    <property type="entry name" value="TolB, C-terminal domain"/>
    <property type="match status" value="1"/>
</dbReference>
<organism evidence="1 2">
    <name type="scientific">Rugosimonospora africana</name>
    <dbReference type="NCBI Taxonomy" id="556532"/>
    <lineage>
        <taxon>Bacteria</taxon>
        <taxon>Bacillati</taxon>
        <taxon>Actinomycetota</taxon>
        <taxon>Actinomycetes</taxon>
        <taxon>Micromonosporales</taxon>
        <taxon>Micromonosporaceae</taxon>
        <taxon>Rugosimonospora</taxon>
    </lineage>
</organism>
<accession>A0A8J3VNG3</accession>
<gene>
    <name evidence="1" type="ORF">Raf01_11120</name>
</gene>
<comment type="caution">
    <text evidence="1">The sequence shown here is derived from an EMBL/GenBank/DDBJ whole genome shotgun (WGS) entry which is preliminary data.</text>
</comment>
<dbReference type="RefSeq" id="WP_203916636.1">
    <property type="nucleotide sequence ID" value="NZ_BONZ01000012.1"/>
</dbReference>